<evidence type="ECO:0000313" key="3">
    <source>
        <dbReference type="Proteomes" id="UP001345827"/>
    </source>
</evidence>
<evidence type="ECO:0000313" key="2">
    <source>
        <dbReference type="EMBL" id="KAK5539667.1"/>
    </source>
</evidence>
<organism evidence="2 3">
    <name type="scientific">Vermiconidia calcicola</name>
    <dbReference type="NCBI Taxonomy" id="1690605"/>
    <lineage>
        <taxon>Eukaryota</taxon>
        <taxon>Fungi</taxon>
        <taxon>Dikarya</taxon>
        <taxon>Ascomycota</taxon>
        <taxon>Pezizomycotina</taxon>
        <taxon>Dothideomycetes</taxon>
        <taxon>Dothideomycetidae</taxon>
        <taxon>Mycosphaerellales</taxon>
        <taxon>Extremaceae</taxon>
        <taxon>Vermiconidia</taxon>
    </lineage>
</organism>
<evidence type="ECO:0000256" key="1">
    <source>
        <dbReference type="SAM" id="SignalP"/>
    </source>
</evidence>
<name>A0AAV9QDM3_9PEZI</name>
<feature type="signal peptide" evidence="1">
    <location>
        <begin position="1"/>
        <end position="22"/>
    </location>
</feature>
<dbReference type="Proteomes" id="UP001345827">
    <property type="component" value="Unassembled WGS sequence"/>
</dbReference>
<feature type="chain" id="PRO_5043911616" description="Secreted protein" evidence="1">
    <location>
        <begin position="23"/>
        <end position="187"/>
    </location>
</feature>
<accession>A0AAV9QDM3</accession>
<protein>
    <recommendedName>
        <fullName evidence="4">Secreted protein</fullName>
    </recommendedName>
</protein>
<sequence>MRTFAFFFPCLLLAAFAGLVTSQDHTTVVIDTPTLTPDHADYIDAADVDLINKRSPPAGIYVCDKANWGGKCTWLSVTENACKDFTWNTDISFGVPAGWQCKFYWGDQCGGSKRTDGKLTIPGTNNFAANIDKDAPKSYKCRQCPGMPDCINGKAPDFSEAESKTGEVGYDGQCRVYENGAVTTQPC</sequence>
<dbReference type="AlphaFoldDB" id="A0AAV9QDM3"/>
<keyword evidence="3" id="KW-1185">Reference proteome</keyword>
<keyword evidence="1" id="KW-0732">Signal</keyword>
<comment type="caution">
    <text evidence="2">The sequence shown here is derived from an EMBL/GenBank/DDBJ whole genome shotgun (WGS) entry which is preliminary data.</text>
</comment>
<gene>
    <name evidence="2" type="ORF">LTR25_003372</name>
</gene>
<reference evidence="2 3" key="1">
    <citation type="submission" date="2023-06" db="EMBL/GenBank/DDBJ databases">
        <title>Black Yeasts Isolated from many extreme environments.</title>
        <authorList>
            <person name="Coleine C."/>
            <person name="Stajich J.E."/>
            <person name="Selbmann L."/>
        </authorList>
    </citation>
    <scope>NUCLEOTIDE SEQUENCE [LARGE SCALE GENOMIC DNA]</scope>
    <source>
        <strain evidence="2 3">CCFEE 5887</strain>
    </source>
</reference>
<evidence type="ECO:0008006" key="4">
    <source>
        <dbReference type="Google" id="ProtNLM"/>
    </source>
</evidence>
<dbReference type="EMBL" id="JAXLQG010000005">
    <property type="protein sequence ID" value="KAK5539667.1"/>
    <property type="molecule type" value="Genomic_DNA"/>
</dbReference>
<proteinExistence type="predicted"/>